<dbReference type="InterPro" id="IPR005490">
    <property type="entry name" value="LD_TPept_cat_dom"/>
</dbReference>
<dbReference type="InterPro" id="IPR038063">
    <property type="entry name" value="Transpep_catalytic_dom"/>
</dbReference>
<keyword evidence="10" id="KW-0732">Signal</keyword>
<name>A0ABW5QFN5_9HYPH</name>
<dbReference type="Proteomes" id="UP001597521">
    <property type="component" value="Unassembled WGS sequence"/>
</dbReference>
<dbReference type="EMBL" id="JBHUNP010000001">
    <property type="protein sequence ID" value="MFD2646608.1"/>
    <property type="molecule type" value="Genomic_DNA"/>
</dbReference>
<keyword evidence="8 9" id="KW-0961">Cell wall biogenesis/degradation</keyword>
<evidence type="ECO:0000256" key="3">
    <source>
        <dbReference type="ARBA" id="ARBA00022676"/>
    </source>
</evidence>
<feature type="active site" description="Proton donor/acceptor" evidence="9">
    <location>
        <position position="188"/>
    </location>
</feature>
<dbReference type="EC" id="2.3.2.-" evidence="12"/>
<accession>A0ABW5QFN5</accession>
<comment type="caution">
    <text evidence="12">The sequence shown here is derived from an EMBL/GenBank/DDBJ whole genome shotgun (WGS) entry which is preliminary data.</text>
</comment>
<dbReference type="Gene3D" id="2.40.440.10">
    <property type="entry name" value="L,D-transpeptidase catalytic domain-like"/>
    <property type="match status" value="1"/>
</dbReference>
<evidence type="ECO:0000259" key="11">
    <source>
        <dbReference type="PROSITE" id="PS52029"/>
    </source>
</evidence>
<gene>
    <name evidence="12" type="ORF">ACFSX5_02230</name>
</gene>
<evidence type="ECO:0000256" key="1">
    <source>
        <dbReference type="ARBA" id="ARBA00004752"/>
    </source>
</evidence>
<reference evidence="13" key="1">
    <citation type="journal article" date="2019" name="Int. J. Syst. Evol. Microbiol.">
        <title>The Global Catalogue of Microorganisms (GCM) 10K type strain sequencing project: providing services to taxonomists for standard genome sequencing and annotation.</title>
        <authorList>
            <consortium name="The Broad Institute Genomics Platform"/>
            <consortium name="The Broad Institute Genome Sequencing Center for Infectious Disease"/>
            <person name="Wu L."/>
            <person name="Ma J."/>
        </authorList>
    </citation>
    <scope>NUCLEOTIDE SEQUENCE [LARGE SCALE GENOMIC DNA]</scope>
    <source>
        <strain evidence="13">CCM 7427</strain>
    </source>
</reference>
<protein>
    <submittedName>
        <fullName evidence="12">L,D-transpeptidase</fullName>
        <ecNumber evidence="12">2.3.2.-</ecNumber>
    </submittedName>
</protein>
<dbReference type="CDD" id="cd16913">
    <property type="entry name" value="YkuD_like"/>
    <property type="match status" value="1"/>
</dbReference>
<dbReference type="PANTHER" id="PTHR30582:SF24">
    <property type="entry name" value="L,D-TRANSPEPTIDASE ERFK_SRFK-RELATED"/>
    <property type="match status" value="1"/>
</dbReference>
<dbReference type="PROSITE" id="PS52029">
    <property type="entry name" value="LD_TPASE"/>
    <property type="match status" value="1"/>
</dbReference>
<keyword evidence="4 12" id="KW-0808">Transferase</keyword>
<dbReference type="Pfam" id="PF03734">
    <property type="entry name" value="YkuD"/>
    <property type="match status" value="1"/>
</dbReference>
<feature type="domain" description="L,D-TPase catalytic" evidence="11">
    <location>
        <begin position="92"/>
        <end position="228"/>
    </location>
</feature>
<keyword evidence="5" id="KW-0378">Hydrolase</keyword>
<feature type="chain" id="PRO_5046715864" evidence="10">
    <location>
        <begin position="32"/>
        <end position="228"/>
    </location>
</feature>
<evidence type="ECO:0000256" key="7">
    <source>
        <dbReference type="ARBA" id="ARBA00022984"/>
    </source>
</evidence>
<keyword evidence="12" id="KW-0012">Acyltransferase</keyword>
<evidence type="ECO:0000313" key="12">
    <source>
        <dbReference type="EMBL" id="MFD2646608.1"/>
    </source>
</evidence>
<evidence type="ECO:0000256" key="10">
    <source>
        <dbReference type="SAM" id="SignalP"/>
    </source>
</evidence>
<proteinExistence type="inferred from homology"/>
<comment type="similarity">
    <text evidence="2">Belongs to the YkuD family.</text>
</comment>
<evidence type="ECO:0000256" key="4">
    <source>
        <dbReference type="ARBA" id="ARBA00022679"/>
    </source>
</evidence>
<keyword evidence="6 9" id="KW-0133">Cell shape</keyword>
<dbReference type="InterPro" id="IPR006311">
    <property type="entry name" value="TAT_signal"/>
</dbReference>
<comment type="pathway">
    <text evidence="1 9">Cell wall biogenesis; peptidoglycan biosynthesis.</text>
</comment>
<evidence type="ECO:0000256" key="9">
    <source>
        <dbReference type="PROSITE-ProRule" id="PRU01373"/>
    </source>
</evidence>
<evidence type="ECO:0000313" key="13">
    <source>
        <dbReference type="Proteomes" id="UP001597521"/>
    </source>
</evidence>
<evidence type="ECO:0000256" key="6">
    <source>
        <dbReference type="ARBA" id="ARBA00022960"/>
    </source>
</evidence>
<keyword evidence="7 9" id="KW-0573">Peptidoglycan synthesis</keyword>
<sequence>MSVRTMNRRAVLLAGGASLLLAGCTSTSAPARVALAAAPETPKSPDSVPPHVQAMYAAVMDEPYPIRASRMHLVPERFWRQEVTDPTGEKPGSVVVDTTDRFLYHVRDDGTAMRYGVGIGAAGFEWSGRAHIAYKREWPTWTPPSDMIARHPELERYRHGMEPGPDNPMGPRALYIHQGNVDTLYRIHGNPDETTIGKAVSSGCVRLLPQDVIHLHANVVSGSPLLVV</sequence>
<keyword evidence="13" id="KW-1185">Reference proteome</keyword>
<dbReference type="PROSITE" id="PS51318">
    <property type="entry name" value="TAT"/>
    <property type="match status" value="1"/>
</dbReference>
<organism evidence="12 13">
    <name type="scientific">Devosia albogilva</name>
    <dbReference type="NCBI Taxonomy" id="429726"/>
    <lineage>
        <taxon>Bacteria</taxon>
        <taxon>Pseudomonadati</taxon>
        <taxon>Pseudomonadota</taxon>
        <taxon>Alphaproteobacteria</taxon>
        <taxon>Hyphomicrobiales</taxon>
        <taxon>Devosiaceae</taxon>
        <taxon>Devosia</taxon>
    </lineage>
</organism>
<evidence type="ECO:0000256" key="5">
    <source>
        <dbReference type="ARBA" id="ARBA00022801"/>
    </source>
</evidence>
<dbReference type="RefSeq" id="WP_386831366.1">
    <property type="nucleotide sequence ID" value="NZ_JBHUNP010000001.1"/>
</dbReference>
<dbReference type="PROSITE" id="PS51257">
    <property type="entry name" value="PROKAR_LIPOPROTEIN"/>
    <property type="match status" value="1"/>
</dbReference>
<dbReference type="InterPro" id="IPR050979">
    <property type="entry name" value="LD-transpeptidase"/>
</dbReference>
<keyword evidence="3" id="KW-0328">Glycosyltransferase</keyword>
<feature type="signal peptide" evidence="10">
    <location>
        <begin position="1"/>
        <end position="31"/>
    </location>
</feature>
<dbReference type="SUPFAM" id="SSF141523">
    <property type="entry name" value="L,D-transpeptidase catalytic domain-like"/>
    <property type="match status" value="1"/>
</dbReference>
<evidence type="ECO:0000256" key="8">
    <source>
        <dbReference type="ARBA" id="ARBA00023316"/>
    </source>
</evidence>
<dbReference type="GO" id="GO:0016746">
    <property type="term" value="F:acyltransferase activity"/>
    <property type="evidence" value="ECO:0007669"/>
    <property type="project" value="UniProtKB-KW"/>
</dbReference>
<feature type="active site" description="Nucleophile" evidence="9">
    <location>
        <position position="204"/>
    </location>
</feature>
<dbReference type="PANTHER" id="PTHR30582">
    <property type="entry name" value="L,D-TRANSPEPTIDASE"/>
    <property type="match status" value="1"/>
</dbReference>
<evidence type="ECO:0000256" key="2">
    <source>
        <dbReference type="ARBA" id="ARBA00005992"/>
    </source>
</evidence>